<dbReference type="RefSeq" id="WP_228013384.1">
    <property type="nucleotide sequence ID" value="NZ_JADEXF010000313.1"/>
</dbReference>
<protein>
    <recommendedName>
        <fullName evidence="3">Lipoprotein</fullName>
    </recommendedName>
</protein>
<name>A0ABR9TYP2_9NOSO</name>
<organism evidence="1 2">
    <name type="scientific">Nostoc cf. edaphicum LEGE 07299</name>
    <dbReference type="NCBI Taxonomy" id="2777974"/>
    <lineage>
        <taxon>Bacteria</taxon>
        <taxon>Bacillati</taxon>
        <taxon>Cyanobacteriota</taxon>
        <taxon>Cyanophyceae</taxon>
        <taxon>Nostocales</taxon>
        <taxon>Nostocaceae</taxon>
        <taxon>Nostoc</taxon>
    </lineage>
</organism>
<reference evidence="1 2" key="1">
    <citation type="submission" date="2020-10" db="EMBL/GenBank/DDBJ databases">
        <authorList>
            <person name="Castelo-Branco R."/>
            <person name="Eusebio N."/>
            <person name="Adriana R."/>
            <person name="Vieira A."/>
            <person name="Brugerolle De Fraissinette N."/>
            <person name="Rezende De Castro R."/>
            <person name="Schneider M.P."/>
            <person name="Vasconcelos V."/>
            <person name="Leao P.N."/>
        </authorList>
    </citation>
    <scope>NUCLEOTIDE SEQUENCE [LARGE SCALE GENOMIC DNA]</scope>
    <source>
        <strain evidence="1 2">LEGE 07299</strain>
    </source>
</reference>
<proteinExistence type="predicted"/>
<evidence type="ECO:0008006" key="3">
    <source>
        <dbReference type="Google" id="ProtNLM"/>
    </source>
</evidence>
<evidence type="ECO:0000313" key="1">
    <source>
        <dbReference type="EMBL" id="MBE9105516.1"/>
    </source>
</evidence>
<dbReference type="PROSITE" id="PS51257">
    <property type="entry name" value="PROKAR_LIPOPROTEIN"/>
    <property type="match status" value="1"/>
</dbReference>
<dbReference type="EMBL" id="JADEXF010000313">
    <property type="protein sequence ID" value="MBE9105516.1"/>
    <property type="molecule type" value="Genomic_DNA"/>
</dbReference>
<gene>
    <name evidence="1" type="ORF">IQ229_11350</name>
</gene>
<dbReference type="Proteomes" id="UP000647836">
    <property type="component" value="Unassembled WGS sequence"/>
</dbReference>
<sequence>MKNVVIPSFLLSLSFVSCGVTSPQDLAKSHLELIKAGKSSEANQQYCMTKESLRLHSVKGFEILSSQSKRQDGLSRTQIITYRDT</sequence>
<keyword evidence="2" id="KW-1185">Reference proteome</keyword>
<comment type="caution">
    <text evidence="1">The sequence shown here is derived from an EMBL/GenBank/DDBJ whole genome shotgun (WGS) entry which is preliminary data.</text>
</comment>
<accession>A0ABR9TYP2</accession>
<evidence type="ECO:0000313" key="2">
    <source>
        <dbReference type="Proteomes" id="UP000647836"/>
    </source>
</evidence>
<feature type="non-terminal residue" evidence="1">
    <location>
        <position position="85"/>
    </location>
</feature>